<feature type="compositionally biased region" description="Polar residues" evidence="1">
    <location>
        <begin position="145"/>
        <end position="156"/>
    </location>
</feature>
<dbReference type="EMBL" id="KV448142">
    <property type="protein sequence ID" value="OAX43196.1"/>
    <property type="molecule type" value="Genomic_DNA"/>
</dbReference>
<evidence type="ECO:0000313" key="3">
    <source>
        <dbReference type="EMBL" id="OAX43196.1"/>
    </source>
</evidence>
<feature type="region of interest" description="Disordered" evidence="1">
    <location>
        <begin position="276"/>
        <end position="309"/>
    </location>
</feature>
<dbReference type="STRING" id="1314800.A0A1B7NEC4"/>
<feature type="signal peptide" evidence="2">
    <location>
        <begin position="1"/>
        <end position="24"/>
    </location>
</feature>
<evidence type="ECO:0000313" key="4">
    <source>
        <dbReference type="Proteomes" id="UP000092154"/>
    </source>
</evidence>
<sequence length="437" mass="47015">MQAIQDQQHAILTAVLPLLPLVQAFPLHVDQAKAFIADQVKTTIDDNVSCSMSCLSSDIDSMKSTLSNLSASSNSIRSVPRPAPEILPSRSEYRPNRKRTNSWLSQDETHPGRSQSTRPHYFAPLHSPHIDRHKKPRLDGVLPTGSPQLTRQSSYIAKSPKENVSHLRKPLNTDGLTPLTDDSTTSNNNHSAALWPRRTTRTPLADILLPSPVNHVNLQFRNPTTESSCSGPGAIFSADAQTMHASPQSDGHALPSTQMVIPTPSMAAPIVPNISTTDLELDDSGPPTTNQTNRKTMPESVPSALPMTPPPVSKAIKLEEVLRSPLKCYISIASSPLSSLSLSPPLAPLQPILKTQTQHPTGGIARRQVAFATVPPAPILDSASASMSLRDRRAQMSMVSASGFSRIVDFTVASKLGRTTSSTKRSIALGSSSDEEG</sequence>
<feature type="region of interest" description="Disordered" evidence="1">
    <location>
        <begin position="70"/>
        <end position="192"/>
    </location>
</feature>
<feature type="compositionally biased region" description="Polar residues" evidence="1">
    <location>
        <begin position="101"/>
        <end position="118"/>
    </location>
</feature>
<name>A0A1B7NEC4_9AGAM</name>
<feature type="compositionally biased region" description="Polar residues" evidence="1">
    <location>
        <begin position="180"/>
        <end position="191"/>
    </location>
</feature>
<keyword evidence="4" id="KW-1185">Reference proteome</keyword>
<proteinExistence type="predicted"/>
<accession>A0A1B7NEC4</accession>
<gene>
    <name evidence="3" type="ORF">K503DRAFT_211278</name>
</gene>
<feature type="chain" id="PRO_5008597957" evidence="2">
    <location>
        <begin position="25"/>
        <end position="437"/>
    </location>
</feature>
<feature type="compositionally biased region" description="Polar residues" evidence="1">
    <location>
        <begin position="286"/>
        <end position="295"/>
    </location>
</feature>
<reference evidence="3 4" key="1">
    <citation type="submission" date="2016-06" db="EMBL/GenBank/DDBJ databases">
        <title>Comparative genomics of the ectomycorrhizal sister species Rhizopogon vinicolor and Rhizopogon vesiculosus (Basidiomycota: Boletales) reveals a divergence of the mating type B locus.</title>
        <authorList>
            <consortium name="DOE Joint Genome Institute"/>
            <person name="Mujic A.B."/>
            <person name="Kuo A."/>
            <person name="Tritt A."/>
            <person name="Lipzen A."/>
            <person name="Chen C."/>
            <person name="Johnson J."/>
            <person name="Sharma A."/>
            <person name="Barry K."/>
            <person name="Grigoriev I.V."/>
            <person name="Spatafora J.W."/>
        </authorList>
    </citation>
    <scope>NUCLEOTIDE SEQUENCE [LARGE SCALE GENOMIC DNA]</scope>
    <source>
        <strain evidence="3 4">AM-OR11-026</strain>
    </source>
</reference>
<dbReference type="AlphaFoldDB" id="A0A1B7NEC4"/>
<keyword evidence="2" id="KW-0732">Signal</keyword>
<dbReference type="OrthoDB" id="2680357at2759"/>
<organism evidence="3 4">
    <name type="scientific">Rhizopogon vinicolor AM-OR11-026</name>
    <dbReference type="NCBI Taxonomy" id="1314800"/>
    <lineage>
        <taxon>Eukaryota</taxon>
        <taxon>Fungi</taxon>
        <taxon>Dikarya</taxon>
        <taxon>Basidiomycota</taxon>
        <taxon>Agaricomycotina</taxon>
        <taxon>Agaricomycetes</taxon>
        <taxon>Agaricomycetidae</taxon>
        <taxon>Boletales</taxon>
        <taxon>Suillineae</taxon>
        <taxon>Rhizopogonaceae</taxon>
        <taxon>Rhizopogon</taxon>
    </lineage>
</organism>
<dbReference type="InParanoid" id="A0A1B7NEC4"/>
<evidence type="ECO:0000256" key="2">
    <source>
        <dbReference type="SAM" id="SignalP"/>
    </source>
</evidence>
<dbReference type="Proteomes" id="UP000092154">
    <property type="component" value="Unassembled WGS sequence"/>
</dbReference>
<protein>
    <submittedName>
        <fullName evidence="3">Uncharacterized protein</fullName>
    </submittedName>
</protein>
<evidence type="ECO:0000256" key="1">
    <source>
        <dbReference type="SAM" id="MobiDB-lite"/>
    </source>
</evidence>